<feature type="compositionally biased region" description="Basic and acidic residues" evidence="1">
    <location>
        <begin position="74"/>
        <end position="87"/>
    </location>
</feature>
<feature type="compositionally biased region" description="Basic and acidic residues" evidence="1">
    <location>
        <begin position="34"/>
        <end position="66"/>
    </location>
</feature>
<keyword evidence="3" id="KW-1185">Reference proteome</keyword>
<dbReference type="OrthoDB" id="1750217at2759"/>
<feature type="region of interest" description="Disordered" evidence="1">
    <location>
        <begin position="1"/>
        <end position="141"/>
    </location>
</feature>
<accession>A0A6A1V2N9</accession>
<dbReference type="EMBL" id="RXIC02000025">
    <property type="protein sequence ID" value="KAB1206969.1"/>
    <property type="molecule type" value="Genomic_DNA"/>
</dbReference>
<proteinExistence type="predicted"/>
<protein>
    <submittedName>
        <fullName evidence="2">Uncharacterized protein</fullName>
    </submittedName>
</protein>
<sequence>MGNCGSAPKTNGDNLDAPAPEPAKEELVETNYEEAVKVQQQEKKLDDGNDEKQDAGDEKQADENKARSLGCLLDKTEEKKEANETEKTIQVSSETNEEGKPRAEDAKVEPDQKASTQEPPANGAPAEEAQKGGDQNKAADP</sequence>
<reference evidence="2 3" key="1">
    <citation type="journal article" date="2019" name="Plant Biotechnol. J.">
        <title>The red bayberry genome and genetic basis of sex determination.</title>
        <authorList>
            <person name="Jia H.M."/>
            <person name="Jia H.J."/>
            <person name="Cai Q.L."/>
            <person name="Wang Y."/>
            <person name="Zhao H.B."/>
            <person name="Yang W.F."/>
            <person name="Wang G.Y."/>
            <person name="Li Y.H."/>
            <person name="Zhan D.L."/>
            <person name="Shen Y.T."/>
            <person name="Niu Q.F."/>
            <person name="Chang L."/>
            <person name="Qiu J."/>
            <person name="Zhao L."/>
            <person name="Xie H.B."/>
            <person name="Fu W.Y."/>
            <person name="Jin J."/>
            <person name="Li X.W."/>
            <person name="Jiao Y."/>
            <person name="Zhou C.C."/>
            <person name="Tu T."/>
            <person name="Chai C.Y."/>
            <person name="Gao J.L."/>
            <person name="Fan L.J."/>
            <person name="van de Weg E."/>
            <person name="Wang J.Y."/>
            <person name="Gao Z.S."/>
        </authorList>
    </citation>
    <scope>NUCLEOTIDE SEQUENCE [LARGE SCALE GENOMIC DNA]</scope>
    <source>
        <tissue evidence="2">Leaves</tissue>
    </source>
</reference>
<evidence type="ECO:0000313" key="2">
    <source>
        <dbReference type="EMBL" id="KAB1206969.1"/>
    </source>
</evidence>
<dbReference type="AlphaFoldDB" id="A0A6A1V2N9"/>
<comment type="caution">
    <text evidence="2">The sequence shown here is derived from an EMBL/GenBank/DDBJ whole genome shotgun (WGS) entry which is preliminary data.</text>
</comment>
<name>A0A6A1V2N9_9ROSI</name>
<feature type="compositionally biased region" description="Basic and acidic residues" evidence="1">
    <location>
        <begin position="97"/>
        <end position="112"/>
    </location>
</feature>
<evidence type="ECO:0000256" key="1">
    <source>
        <dbReference type="SAM" id="MobiDB-lite"/>
    </source>
</evidence>
<gene>
    <name evidence="2" type="ORF">CJ030_MR7G008115</name>
</gene>
<evidence type="ECO:0000313" key="3">
    <source>
        <dbReference type="Proteomes" id="UP000516437"/>
    </source>
</evidence>
<organism evidence="2 3">
    <name type="scientific">Morella rubra</name>
    <name type="common">Chinese bayberry</name>
    <dbReference type="NCBI Taxonomy" id="262757"/>
    <lineage>
        <taxon>Eukaryota</taxon>
        <taxon>Viridiplantae</taxon>
        <taxon>Streptophyta</taxon>
        <taxon>Embryophyta</taxon>
        <taxon>Tracheophyta</taxon>
        <taxon>Spermatophyta</taxon>
        <taxon>Magnoliopsida</taxon>
        <taxon>eudicotyledons</taxon>
        <taxon>Gunneridae</taxon>
        <taxon>Pentapetalae</taxon>
        <taxon>rosids</taxon>
        <taxon>fabids</taxon>
        <taxon>Fagales</taxon>
        <taxon>Myricaceae</taxon>
        <taxon>Morella</taxon>
    </lineage>
</organism>
<feature type="compositionally biased region" description="Low complexity" evidence="1">
    <location>
        <begin position="118"/>
        <end position="127"/>
    </location>
</feature>
<dbReference type="Proteomes" id="UP000516437">
    <property type="component" value="Chromosome 7"/>
</dbReference>